<dbReference type="GO" id="GO:0016787">
    <property type="term" value="F:hydrolase activity"/>
    <property type="evidence" value="ECO:0007669"/>
    <property type="project" value="UniProtKB-KW"/>
</dbReference>
<evidence type="ECO:0000256" key="1">
    <source>
        <dbReference type="ARBA" id="ARBA00009199"/>
    </source>
</evidence>
<dbReference type="PANTHER" id="PTHR11895:SF7">
    <property type="entry name" value="GLUTAMYL-TRNA(GLN) AMIDOTRANSFERASE SUBUNIT A, MITOCHONDRIAL"/>
    <property type="match status" value="1"/>
</dbReference>
<dbReference type="Gene3D" id="3.90.1300.10">
    <property type="entry name" value="Amidase signature (AS) domain"/>
    <property type="match status" value="1"/>
</dbReference>
<dbReference type="PANTHER" id="PTHR11895">
    <property type="entry name" value="TRANSAMIDASE"/>
    <property type="match status" value="1"/>
</dbReference>
<dbReference type="EMBL" id="FOQH01000008">
    <property type="protein sequence ID" value="SFI65162.1"/>
    <property type="molecule type" value="Genomic_DNA"/>
</dbReference>
<name>A0A1I3JY37_9RHOB</name>
<gene>
    <name evidence="3" type="ORF">SAMN05216258_108212</name>
</gene>
<dbReference type="STRING" id="1114924.SAMN05216258_108212"/>
<dbReference type="RefSeq" id="WP_092861933.1">
    <property type="nucleotide sequence ID" value="NZ_FOQH01000008.1"/>
</dbReference>
<reference evidence="3 4" key="1">
    <citation type="submission" date="2016-10" db="EMBL/GenBank/DDBJ databases">
        <authorList>
            <person name="de Groot N.N."/>
        </authorList>
    </citation>
    <scope>NUCLEOTIDE SEQUENCE [LARGE SCALE GENOMIC DNA]</scope>
    <source>
        <strain evidence="3 4">CGMCC 1.11030</strain>
    </source>
</reference>
<dbReference type="AlphaFoldDB" id="A0A1I3JY37"/>
<feature type="domain" description="Amidase" evidence="2">
    <location>
        <begin position="28"/>
        <end position="460"/>
    </location>
</feature>
<evidence type="ECO:0000313" key="4">
    <source>
        <dbReference type="Proteomes" id="UP000199377"/>
    </source>
</evidence>
<dbReference type="InterPro" id="IPR023631">
    <property type="entry name" value="Amidase_dom"/>
</dbReference>
<dbReference type="Proteomes" id="UP000199377">
    <property type="component" value="Unassembled WGS sequence"/>
</dbReference>
<organism evidence="3 4">
    <name type="scientific">Albimonas pacifica</name>
    <dbReference type="NCBI Taxonomy" id="1114924"/>
    <lineage>
        <taxon>Bacteria</taxon>
        <taxon>Pseudomonadati</taxon>
        <taxon>Pseudomonadota</taxon>
        <taxon>Alphaproteobacteria</taxon>
        <taxon>Rhodobacterales</taxon>
        <taxon>Paracoccaceae</taxon>
        <taxon>Albimonas</taxon>
    </lineage>
</organism>
<dbReference type="SUPFAM" id="SSF75304">
    <property type="entry name" value="Amidase signature (AS) enzymes"/>
    <property type="match status" value="1"/>
</dbReference>
<proteinExistence type="inferred from homology"/>
<accession>A0A1I3JY37</accession>
<sequence>MSLSDAYEDLDATALAGLVAKGEVTPSELLDEALARAERVNPQINALVNLVPETARALIAEGLPEGPFRGVPFVLKDLGAAAVGFPVSSGSKLLAGSQPTFDSHFYARLRDAGLVTFGRGTSPEFGCGPATESAVYGGPTRNPWNLGRTSGGSSGGSGAAVAARVLPAAHASDGAGSTRIPASSCGLFGFKPTRARISQGPSVGEGWAGLSSSGFVTRSVRDNAALMDVVSGPMPGDPYCAPPMEISYAQAADRAPGKLRIGFLTTTFTGAPIHADAKAAAEDAADLLASMGHEVFEASLPEADVMGMLRATARVISAGTARTLQAIEAARGRPIQPGEVEPLALDAKRLAETISGADYLAAIETIHAFGRAFARYLSDMDVLLTPTLGEPPAECGRFTHAHGDFEAFRFGPGGVADYSPFTAAFNVSGQPAASVPLHWNAEGLPIGVQLASAFGEDAMLMSLCADLERARPWADRKPPVR</sequence>
<comment type="similarity">
    <text evidence="1">Belongs to the amidase family.</text>
</comment>
<evidence type="ECO:0000259" key="2">
    <source>
        <dbReference type="Pfam" id="PF01425"/>
    </source>
</evidence>
<dbReference type="InterPro" id="IPR000120">
    <property type="entry name" value="Amidase"/>
</dbReference>
<evidence type="ECO:0000313" key="3">
    <source>
        <dbReference type="EMBL" id="SFI65162.1"/>
    </source>
</evidence>
<dbReference type="OrthoDB" id="9777859at2"/>
<keyword evidence="3" id="KW-0378">Hydrolase</keyword>
<dbReference type="InterPro" id="IPR036928">
    <property type="entry name" value="AS_sf"/>
</dbReference>
<protein>
    <submittedName>
        <fullName evidence="3">Amidase/6-aminohexanoate-cyclic-dimer hydrolase</fullName>
    </submittedName>
</protein>
<keyword evidence="4" id="KW-1185">Reference proteome</keyword>
<dbReference type="Pfam" id="PF01425">
    <property type="entry name" value="Amidase"/>
    <property type="match status" value="1"/>
</dbReference>